<gene>
    <name evidence="2" type="ORF">GORHZ_245_00740</name>
</gene>
<dbReference type="PANTHER" id="PTHR43283">
    <property type="entry name" value="BETA-LACTAMASE-RELATED"/>
    <property type="match status" value="1"/>
</dbReference>
<feature type="domain" description="Beta-lactamase-related" evidence="1">
    <location>
        <begin position="27"/>
        <end position="378"/>
    </location>
</feature>
<reference evidence="2 3" key="1">
    <citation type="submission" date="2012-08" db="EMBL/GenBank/DDBJ databases">
        <title>Whole genome shotgun sequence of Gordonia rhizosphera NBRC 16068.</title>
        <authorList>
            <person name="Takarada H."/>
            <person name="Isaki S."/>
            <person name="Hosoyama A."/>
            <person name="Tsuchikane K."/>
            <person name="Katsumata H."/>
            <person name="Baba S."/>
            <person name="Ohji S."/>
            <person name="Yamazaki S."/>
            <person name="Fujita N."/>
        </authorList>
    </citation>
    <scope>NUCLEOTIDE SEQUENCE [LARGE SCALE GENOMIC DNA]</scope>
    <source>
        <strain evidence="2 3">NBRC 16068</strain>
    </source>
</reference>
<name>K6WJA1_9ACTN</name>
<dbReference type="RefSeq" id="WP_006339416.1">
    <property type="nucleotide sequence ID" value="NZ_BAHC01000245.1"/>
</dbReference>
<dbReference type="InterPro" id="IPR012338">
    <property type="entry name" value="Beta-lactam/transpept-like"/>
</dbReference>
<evidence type="ECO:0000313" key="2">
    <source>
        <dbReference type="EMBL" id="GAB93836.1"/>
    </source>
</evidence>
<dbReference type="SUPFAM" id="SSF56601">
    <property type="entry name" value="beta-lactamase/transpeptidase-like"/>
    <property type="match status" value="1"/>
</dbReference>
<dbReference type="OrthoDB" id="4281716at2"/>
<dbReference type="Gene3D" id="3.40.710.10">
    <property type="entry name" value="DD-peptidase/beta-lactamase superfamily"/>
    <property type="match status" value="1"/>
</dbReference>
<dbReference type="Proteomes" id="UP000008363">
    <property type="component" value="Unassembled WGS sequence"/>
</dbReference>
<dbReference type="InterPro" id="IPR001466">
    <property type="entry name" value="Beta-lactam-related"/>
</dbReference>
<dbReference type="InterPro" id="IPR050789">
    <property type="entry name" value="Diverse_Enzym_Activities"/>
</dbReference>
<accession>K6WJA1</accession>
<dbReference type="STRING" id="1108045.GORHZ_245_00740"/>
<organism evidence="2 3">
    <name type="scientific">Gordonia rhizosphera NBRC 16068</name>
    <dbReference type="NCBI Taxonomy" id="1108045"/>
    <lineage>
        <taxon>Bacteria</taxon>
        <taxon>Bacillati</taxon>
        <taxon>Actinomycetota</taxon>
        <taxon>Actinomycetes</taxon>
        <taxon>Mycobacteriales</taxon>
        <taxon>Gordoniaceae</taxon>
        <taxon>Gordonia</taxon>
    </lineage>
</organism>
<proteinExistence type="predicted"/>
<keyword evidence="3" id="KW-1185">Reference proteome</keyword>
<dbReference type="EMBL" id="BAHC01000245">
    <property type="protein sequence ID" value="GAB93836.1"/>
    <property type="molecule type" value="Genomic_DNA"/>
</dbReference>
<comment type="caution">
    <text evidence="2">The sequence shown here is derived from an EMBL/GenBank/DDBJ whole genome shotgun (WGS) entry which is preliminary data.</text>
</comment>
<evidence type="ECO:0000259" key="1">
    <source>
        <dbReference type="Pfam" id="PF00144"/>
    </source>
</evidence>
<dbReference type="AlphaFoldDB" id="K6WJA1"/>
<dbReference type="PANTHER" id="PTHR43283:SF3">
    <property type="entry name" value="BETA-LACTAMASE FAMILY PROTEIN (AFU_ORTHOLOGUE AFUA_5G07500)"/>
    <property type="match status" value="1"/>
</dbReference>
<dbReference type="eggNOG" id="COG1680">
    <property type="taxonomic scope" value="Bacteria"/>
</dbReference>
<evidence type="ECO:0000313" key="3">
    <source>
        <dbReference type="Proteomes" id="UP000008363"/>
    </source>
</evidence>
<dbReference type="Pfam" id="PF00144">
    <property type="entry name" value="Beta-lactamase"/>
    <property type="match status" value="1"/>
</dbReference>
<sequence>MTSTSPAVDRAAFGAAADSILTAATTGDARVPGVVAMVTDREQNIYTGAAGLRRIDGPAEMTVDDVFAIFSTTKAITATAALQLVEEGKLDLDRPASDYAPAIGELQVIDGFDGSGEPILRAPKSVPTTRQLLTHTGGFGYDFFDEVYLRLAEEKGQPSVITATMAALTTPLLFDPGERWQYGTNIDWVGQVVEGLRGKRLGDVFDERIFGPLGIENMSFILREDFRSRLAEIHARNADGSLTPMGLELPSPPEVDFGGHGLYGTVGDYMKFIRMWLNDGAGEHGRVLQPETVQMAVQNHLGDLSVTMLPGVIPSLSNDAEFFPGQSKSWSLAFMINNEEAPTGRPAGAQGWAGLANLFYWIDRANGYGGFWATQILPFGDATSFTKYMEFETAFYQNLNS</sequence>
<protein>
    <submittedName>
        <fullName evidence="2">Putative esterase</fullName>
    </submittedName>
</protein>